<dbReference type="AlphaFoldDB" id="A0A2T9Z044"/>
<comment type="caution">
    <text evidence="2">The sequence shown here is derived from an EMBL/GenBank/DDBJ whole genome shotgun (WGS) entry which is preliminary data.</text>
</comment>
<proteinExistence type="predicted"/>
<evidence type="ECO:0000313" key="2">
    <source>
        <dbReference type="EMBL" id="PVU97953.1"/>
    </source>
</evidence>
<feature type="region of interest" description="Disordered" evidence="1">
    <location>
        <begin position="79"/>
        <end position="102"/>
    </location>
</feature>
<protein>
    <submittedName>
        <fullName evidence="2">Uncharacterized protein</fullName>
    </submittedName>
</protein>
<dbReference type="Proteomes" id="UP000245383">
    <property type="component" value="Unassembled WGS sequence"/>
</dbReference>
<accession>A0A2T9Z044</accession>
<evidence type="ECO:0000313" key="3">
    <source>
        <dbReference type="Proteomes" id="UP000245383"/>
    </source>
</evidence>
<name>A0A2T9Z044_9FUNG</name>
<dbReference type="EMBL" id="MBFR01000005">
    <property type="protein sequence ID" value="PVU97953.1"/>
    <property type="molecule type" value="Genomic_DNA"/>
</dbReference>
<sequence length="150" mass="17342">MIYNFKEDSFIVLEFEKYKTTAQLGTVEINQSIRSLAYKKVLNPNDESAKSAAMILDSVSELENSTEIAIKDTTIFPDTTKENSVNDDKPIPNPSINDKASNNETIKSEDIYYFENSLPEGSIENNYEPIPLFNDNFVYDWDIFHQFWYI</sequence>
<reference evidence="2 3" key="1">
    <citation type="journal article" date="2018" name="MBio">
        <title>Comparative Genomics Reveals the Core Gene Toolbox for the Fungus-Insect Symbiosis.</title>
        <authorList>
            <person name="Wang Y."/>
            <person name="Stata M."/>
            <person name="Wang W."/>
            <person name="Stajich J.E."/>
            <person name="White M.M."/>
            <person name="Moncalvo J.M."/>
        </authorList>
    </citation>
    <scope>NUCLEOTIDE SEQUENCE [LARGE SCALE GENOMIC DNA]</scope>
    <source>
        <strain evidence="2 3">SWE-8-4</strain>
    </source>
</reference>
<gene>
    <name evidence="2" type="ORF">BB561_000189</name>
</gene>
<keyword evidence="3" id="KW-1185">Reference proteome</keyword>
<evidence type="ECO:0000256" key="1">
    <source>
        <dbReference type="SAM" id="MobiDB-lite"/>
    </source>
</evidence>
<organism evidence="2 3">
    <name type="scientific">Smittium simulii</name>
    <dbReference type="NCBI Taxonomy" id="133385"/>
    <lineage>
        <taxon>Eukaryota</taxon>
        <taxon>Fungi</taxon>
        <taxon>Fungi incertae sedis</taxon>
        <taxon>Zoopagomycota</taxon>
        <taxon>Kickxellomycotina</taxon>
        <taxon>Harpellomycetes</taxon>
        <taxon>Harpellales</taxon>
        <taxon>Legeriomycetaceae</taxon>
        <taxon>Smittium</taxon>
    </lineage>
</organism>
<feature type="compositionally biased region" description="Basic and acidic residues" evidence="1">
    <location>
        <begin position="79"/>
        <end position="90"/>
    </location>
</feature>